<evidence type="ECO:0000256" key="3">
    <source>
        <dbReference type="ARBA" id="ARBA00022722"/>
    </source>
</evidence>
<dbReference type="InterPro" id="IPR056924">
    <property type="entry name" value="SH3_Tf2-1"/>
</dbReference>
<keyword evidence="9" id="KW-1185">Reference proteome</keyword>
<feature type="domain" description="Reverse transcriptase" evidence="6">
    <location>
        <begin position="112"/>
        <end position="296"/>
    </location>
</feature>
<dbReference type="Gene3D" id="3.10.10.10">
    <property type="entry name" value="HIV Type 1 Reverse Transcriptase, subunit A, domain 1"/>
    <property type="match status" value="1"/>
</dbReference>
<reference evidence="8" key="2">
    <citation type="submission" date="2022-01" db="EMBL/GenBank/DDBJ databases">
        <authorList>
            <person name="Yamashiro T."/>
            <person name="Shiraishi A."/>
            <person name="Satake H."/>
            <person name="Nakayama K."/>
        </authorList>
    </citation>
    <scope>NUCLEOTIDE SEQUENCE</scope>
</reference>
<dbReference type="InterPro" id="IPR043128">
    <property type="entry name" value="Rev_trsase/Diguanyl_cyclase"/>
</dbReference>
<keyword evidence="8" id="KW-0695">RNA-directed DNA polymerase</keyword>
<evidence type="ECO:0000256" key="1">
    <source>
        <dbReference type="ARBA" id="ARBA00022679"/>
    </source>
</evidence>
<dbReference type="Pfam" id="PF00078">
    <property type="entry name" value="RVT_1"/>
    <property type="match status" value="1"/>
</dbReference>
<dbReference type="InterPro" id="IPR012337">
    <property type="entry name" value="RNaseH-like_sf"/>
</dbReference>
<proteinExistence type="predicted"/>
<dbReference type="GO" id="GO:0003964">
    <property type="term" value="F:RNA-directed DNA polymerase activity"/>
    <property type="evidence" value="ECO:0007669"/>
    <property type="project" value="UniProtKB-KW"/>
</dbReference>
<reference evidence="8" key="1">
    <citation type="journal article" date="2022" name="Int. J. Mol. Sci.">
        <title>Draft Genome of Tanacetum Coccineum: Genomic Comparison of Closely Related Tanacetum-Family Plants.</title>
        <authorList>
            <person name="Yamashiro T."/>
            <person name="Shiraishi A."/>
            <person name="Nakayama K."/>
            <person name="Satake H."/>
        </authorList>
    </citation>
    <scope>NUCLEOTIDE SEQUENCE</scope>
</reference>
<dbReference type="Pfam" id="PF17919">
    <property type="entry name" value="RT_RNaseH_2"/>
    <property type="match status" value="1"/>
</dbReference>
<feature type="domain" description="Integrase catalytic" evidence="7">
    <location>
        <begin position="411"/>
        <end position="529"/>
    </location>
</feature>
<comment type="caution">
    <text evidence="8">The sequence shown here is derived from an EMBL/GenBank/DDBJ whole genome shotgun (WGS) entry which is preliminary data.</text>
</comment>
<dbReference type="Proteomes" id="UP001151760">
    <property type="component" value="Unassembled WGS sequence"/>
</dbReference>
<dbReference type="InterPro" id="IPR043502">
    <property type="entry name" value="DNA/RNA_pol_sf"/>
</dbReference>
<dbReference type="InterPro" id="IPR021109">
    <property type="entry name" value="Peptidase_aspartic_dom_sf"/>
</dbReference>
<dbReference type="InterPro" id="IPR050951">
    <property type="entry name" value="Retrovirus_Pol_polyprotein"/>
</dbReference>
<evidence type="ECO:0000259" key="7">
    <source>
        <dbReference type="PROSITE" id="PS50994"/>
    </source>
</evidence>
<dbReference type="EMBL" id="BQNB010010810">
    <property type="protein sequence ID" value="GJS82245.1"/>
    <property type="molecule type" value="Genomic_DNA"/>
</dbReference>
<name>A0ABQ4YWT0_9ASTR</name>
<dbReference type="Pfam" id="PF24626">
    <property type="entry name" value="SH3_Tf2-1"/>
    <property type="match status" value="1"/>
</dbReference>
<dbReference type="InterPro" id="IPR041577">
    <property type="entry name" value="RT_RNaseH_2"/>
</dbReference>
<dbReference type="Gene3D" id="3.30.70.270">
    <property type="match status" value="1"/>
</dbReference>
<keyword evidence="1" id="KW-0808">Transferase</keyword>
<dbReference type="PANTHER" id="PTHR37984:SF5">
    <property type="entry name" value="PROTEIN NYNRIN-LIKE"/>
    <property type="match status" value="1"/>
</dbReference>
<dbReference type="PANTHER" id="PTHR37984">
    <property type="entry name" value="PROTEIN CBG26694"/>
    <property type="match status" value="1"/>
</dbReference>
<dbReference type="Pfam" id="PF08284">
    <property type="entry name" value="RVP_2"/>
    <property type="match status" value="1"/>
</dbReference>
<keyword evidence="4" id="KW-0378">Hydrolase</keyword>
<dbReference type="PROSITE" id="PS50878">
    <property type="entry name" value="RT_POL"/>
    <property type="match status" value="1"/>
</dbReference>
<evidence type="ECO:0000313" key="9">
    <source>
        <dbReference type="Proteomes" id="UP001151760"/>
    </source>
</evidence>
<keyword evidence="4" id="KW-0255">Endonuclease</keyword>
<dbReference type="Gene3D" id="2.40.70.10">
    <property type="entry name" value="Acid Proteases"/>
    <property type="match status" value="1"/>
</dbReference>
<dbReference type="InterPro" id="IPR001584">
    <property type="entry name" value="Integrase_cat-core"/>
</dbReference>
<evidence type="ECO:0000259" key="6">
    <source>
        <dbReference type="PROSITE" id="PS50878"/>
    </source>
</evidence>
<keyword evidence="5" id="KW-0511">Multifunctional enzyme</keyword>
<evidence type="ECO:0000313" key="8">
    <source>
        <dbReference type="EMBL" id="GJS82245.1"/>
    </source>
</evidence>
<keyword evidence="3" id="KW-0540">Nuclease</keyword>
<evidence type="ECO:0000256" key="4">
    <source>
        <dbReference type="ARBA" id="ARBA00022759"/>
    </source>
</evidence>
<dbReference type="SUPFAM" id="SSF56672">
    <property type="entry name" value="DNA/RNA polymerases"/>
    <property type="match status" value="1"/>
</dbReference>
<evidence type="ECO:0000256" key="5">
    <source>
        <dbReference type="ARBA" id="ARBA00023268"/>
    </source>
</evidence>
<sequence length="698" mass="81483">MRPKRMSTFKPPAMTQAAIRKLVADSVTAALEAQAATMENANNTRRSWNVTASKPQTLEEDINIAQRLMDQGATLTLLNQPFEICLMPIKLGSFDVVIGMDWLSKYYARIIYDEKVIHIPINGETLIIRVMEKKSDEKTLEDIPIVREFQKFFLKIYLAFLPFAKIDDLFDQLQDSSVYSKIDLRSSYHHLRVRDEDIPKTAFKTRYGHYEFQVMPFGLTNAPAVFMDLMNRVCKPYLDKFVIVFIDDILIYSRNKEEHANHLRIILELLKKEKLYAKFSKCDFWIHIVQFLGHLIDSQGLHVDPAKIEAKNKKYIWTKDQESDFQLLKQKLCEAPILALPEGNDDFVVYCDASHQGLGAVLMQREKHILDQKELNMRQRRWLELLADYDCKIHYHPRKANVVADALSQKERIKPLRKWERITMDFITKLPKTSNGHETIWVIVDRLTKSAHFIPTRETYSMETLTRLYIKEIVSQHGVPISIISDRDSHFSSRFRKSLQSALGTQLDMSMAYHPETNGQCDRTIQTLETCFEIVIKAAQFEALYGQKCRSPVCWAEVGDVQHTRPEIIHETTKKIVQIRQRLQAARDRQKSVIRFRKQGKLNPRYIGPFKILERIGPVAYKLELPEELKLRLDDKLNFVEEPVDLLDREVKKLKQSCIPIVKVRWNSKRGPEFTWEREDQIRAKYPHLFSNITSASN</sequence>
<dbReference type="SUPFAM" id="SSF53098">
    <property type="entry name" value="Ribonuclease H-like"/>
    <property type="match status" value="1"/>
</dbReference>
<gene>
    <name evidence="8" type="ORF">Tco_0748786</name>
</gene>
<dbReference type="CDD" id="cd01647">
    <property type="entry name" value="RT_LTR"/>
    <property type="match status" value="1"/>
</dbReference>
<protein>
    <submittedName>
        <fullName evidence="8">Reverse transcriptase domain-containing protein</fullName>
    </submittedName>
</protein>
<dbReference type="InterPro" id="IPR000477">
    <property type="entry name" value="RT_dom"/>
</dbReference>
<dbReference type="PROSITE" id="PS50994">
    <property type="entry name" value="INTEGRASE"/>
    <property type="match status" value="1"/>
</dbReference>
<keyword evidence="2" id="KW-0548">Nucleotidyltransferase</keyword>
<dbReference type="Gene3D" id="3.30.420.10">
    <property type="entry name" value="Ribonuclease H-like superfamily/Ribonuclease H"/>
    <property type="match status" value="1"/>
</dbReference>
<dbReference type="InterPro" id="IPR036397">
    <property type="entry name" value="RNaseH_sf"/>
</dbReference>
<evidence type="ECO:0000256" key="2">
    <source>
        <dbReference type="ARBA" id="ARBA00022695"/>
    </source>
</evidence>
<accession>A0ABQ4YWT0</accession>
<organism evidence="8 9">
    <name type="scientific">Tanacetum coccineum</name>
    <dbReference type="NCBI Taxonomy" id="301880"/>
    <lineage>
        <taxon>Eukaryota</taxon>
        <taxon>Viridiplantae</taxon>
        <taxon>Streptophyta</taxon>
        <taxon>Embryophyta</taxon>
        <taxon>Tracheophyta</taxon>
        <taxon>Spermatophyta</taxon>
        <taxon>Magnoliopsida</taxon>
        <taxon>eudicotyledons</taxon>
        <taxon>Gunneridae</taxon>
        <taxon>Pentapetalae</taxon>
        <taxon>asterids</taxon>
        <taxon>campanulids</taxon>
        <taxon>Asterales</taxon>
        <taxon>Asteraceae</taxon>
        <taxon>Asteroideae</taxon>
        <taxon>Anthemideae</taxon>
        <taxon>Anthemidinae</taxon>
        <taxon>Tanacetum</taxon>
    </lineage>
</organism>